<name>A0A9P7D6C5_9AGAM</name>
<dbReference type="EMBL" id="JABBWD010000009">
    <property type="protein sequence ID" value="KAG1780196.1"/>
    <property type="molecule type" value="Genomic_DNA"/>
</dbReference>
<sequence>MARMFPTSDPSLPPYKSLIIQGDYHPSAPIHMCLSVPTGAKALLLSSARQALIRSLRGYNDEWLLTNSGTGNTCHSSSKVDIFYPPTPNHLVVLLSAFRTHEASDPVPLDAKATLDSVPSLLVLHELSAYFLPMNANKPHTIASYLQLVSHALALASFLSPQSQTPMRFALFDSQLDKLKLPVLRTPTIPVFDGEESGDETPRPESVAFMAHKYFEWVGTFDRSDPETDSPSDGSGVRRCTLTLHKQGSDNQSDIMWQWSEVPERTHSRCEELAITFAW</sequence>
<reference evidence="1" key="1">
    <citation type="journal article" date="2020" name="New Phytol.">
        <title>Comparative genomics reveals dynamic genome evolution in host specialist ectomycorrhizal fungi.</title>
        <authorList>
            <person name="Lofgren L.A."/>
            <person name="Nguyen N.H."/>
            <person name="Vilgalys R."/>
            <person name="Ruytinx J."/>
            <person name="Liao H.L."/>
            <person name="Branco S."/>
            <person name="Kuo A."/>
            <person name="LaButti K."/>
            <person name="Lipzen A."/>
            <person name="Andreopoulos W."/>
            <person name="Pangilinan J."/>
            <person name="Riley R."/>
            <person name="Hundley H."/>
            <person name="Na H."/>
            <person name="Barry K."/>
            <person name="Grigoriev I.V."/>
            <person name="Stajich J.E."/>
            <person name="Kennedy P.G."/>
        </authorList>
    </citation>
    <scope>NUCLEOTIDE SEQUENCE</scope>
    <source>
        <strain evidence="1">DOB743</strain>
    </source>
</reference>
<evidence type="ECO:0000313" key="1">
    <source>
        <dbReference type="EMBL" id="KAG1780196.1"/>
    </source>
</evidence>
<proteinExistence type="predicted"/>
<dbReference type="OrthoDB" id="3224367at2759"/>
<protein>
    <submittedName>
        <fullName evidence="1">Uncharacterized protein</fullName>
    </submittedName>
</protein>
<evidence type="ECO:0000313" key="2">
    <source>
        <dbReference type="Proteomes" id="UP000714275"/>
    </source>
</evidence>
<dbReference type="Proteomes" id="UP000714275">
    <property type="component" value="Unassembled WGS sequence"/>
</dbReference>
<organism evidence="1 2">
    <name type="scientific">Suillus placidus</name>
    <dbReference type="NCBI Taxonomy" id="48579"/>
    <lineage>
        <taxon>Eukaryota</taxon>
        <taxon>Fungi</taxon>
        <taxon>Dikarya</taxon>
        <taxon>Basidiomycota</taxon>
        <taxon>Agaricomycotina</taxon>
        <taxon>Agaricomycetes</taxon>
        <taxon>Agaricomycetidae</taxon>
        <taxon>Boletales</taxon>
        <taxon>Suillineae</taxon>
        <taxon>Suillaceae</taxon>
        <taxon>Suillus</taxon>
    </lineage>
</organism>
<dbReference type="AlphaFoldDB" id="A0A9P7D6C5"/>
<gene>
    <name evidence="1" type="ORF">EV702DRAFT_1081412</name>
</gene>
<comment type="caution">
    <text evidence="1">The sequence shown here is derived from an EMBL/GenBank/DDBJ whole genome shotgun (WGS) entry which is preliminary data.</text>
</comment>
<keyword evidence="2" id="KW-1185">Reference proteome</keyword>
<accession>A0A9P7D6C5</accession>